<evidence type="ECO:0000313" key="7">
    <source>
        <dbReference type="Proteomes" id="UP000437748"/>
    </source>
</evidence>
<keyword evidence="4" id="KW-0804">Transcription</keyword>
<accession>A0A6N6VQM1</accession>
<evidence type="ECO:0000259" key="5">
    <source>
        <dbReference type="PROSITE" id="PS50043"/>
    </source>
</evidence>
<dbReference type="Gene3D" id="1.10.1740.10">
    <property type="match status" value="1"/>
</dbReference>
<dbReference type="InterPro" id="IPR013249">
    <property type="entry name" value="RNA_pol_sigma70_r4_t2"/>
</dbReference>
<evidence type="ECO:0000256" key="1">
    <source>
        <dbReference type="ARBA" id="ARBA00023015"/>
    </source>
</evidence>
<gene>
    <name evidence="6" type="ORF">GCL60_11090</name>
</gene>
<dbReference type="SUPFAM" id="SSF88659">
    <property type="entry name" value="Sigma3 and sigma4 domains of RNA polymerase sigma factors"/>
    <property type="match status" value="1"/>
</dbReference>
<organism evidence="6 7">
    <name type="scientific">Silvanigrella paludirubra</name>
    <dbReference type="NCBI Taxonomy" id="2499159"/>
    <lineage>
        <taxon>Bacteria</taxon>
        <taxon>Pseudomonadati</taxon>
        <taxon>Bdellovibrionota</taxon>
        <taxon>Oligoflexia</taxon>
        <taxon>Silvanigrellales</taxon>
        <taxon>Silvanigrellaceae</taxon>
        <taxon>Silvanigrella</taxon>
    </lineage>
</organism>
<protein>
    <submittedName>
        <fullName evidence="6">Sigma-70 family RNA polymerase sigma factor</fullName>
    </submittedName>
</protein>
<proteinExistence type="predicted"/>
<dbReference type="PANTHER" id="PTHR43133">
    <property type="entry name" value="RNA POLYMERASE ECF-TYPE SIGMA FACTO"/>
    <property type="match status" value="1"/>
</dbReference>
<dbReference type="NCBIfam" id="TIGR02937">
    <property type="entry name" value="sigma70-ECF"/>
    <property type="match status" value="1"/>
</dbReference>
<dbReference type="InterPro" id="IPR036388">
    <property type="entry name" value="WH-like_DNA-bd_sf"/>
</dbReference>
<keyword evidence="1" id="KW-0805">Transcription regulation</keyword>
<dbReference type="PROSITE" id="PS50043">
    <property type="entry name" value="HTH_LUXR_2"/>
    <property type="match status" value="1"/>
</dbReference>
<comment type="caution">
    <text evidence="6">The sequence shown here is derived from an EMBL/GenBank/DDBJ whole genome shotgun (WGS) entry which is preliminary data.</text>
</comment>
<dbReference type="EMBL" id="WFLM01000004">
    <property type="protein sequence ID" value="KAB8037710.1"/>
    <property type="molecule type" value="Genomic_DNA"/>
</dbReference>
<dbReference type="InterPro" id="IPR013324">
    <property type="entry name" value="RNA_pol_sigma_r3/r4-like"/>
</dbReference>
<dbReference type="Pfam" id="PF08281">
    <property type="entry name" value="Sigma70_r4_2"/>
    <property type="match status" value="1"/>
</dbReference>
<dbReference type="Gene3D" id="1.10.10.10">
    <property type="entry name" value="Winged helix-like DNA-binding domain superfamily/Winged helix DNA-binding domain"/>
    <property type="match status" value="1"/>
</dbReference>
<dbReference type="Proteomes" id="UP000437748">
    <property type="component" value="Unassembled WGS sequence"/>
</dbReference>
<feature type="domain" description="HTH luxR-type" evidence="5">
    <location>
        <begin position="163"/>
        <end position="215"/>
    </location>
</feature>
<dbReference type="InterPro" id="IPR039425">
    <property type="entry name" value="RNA_pol_sigma-70-like"/>
</dbReference>
<evidence type="ECO:0000256" key="4">
    <source>
        <dbReference type="ARBA" id="ARBA00023163"/>
    </source>
</evidence>
<keyword evidence="3" id="KW-0238">DNA-binding</keyword>
<dbReference type="CDD" id="cd06171">
    <property type="entry name" value="Sigma70_r4"/>
    <property type="match status" value="1"/>
</dbReference>
<dbReference type="PANTHER" id="PTHR43133:SF8">
    <property type="entry name" value="RNA POLYMERASE SIGMA FACTOR HI_1459-RELATED"/>
    <property type="match status" value="1"/>
</dbReference>
<sequence>MATMDNTKYVESVVEIELNWNTQFVSQSKKYWDAMFRFSFSLCNNKTKAEDIHQTSLLKSLKAFQKFVLNYNAQANSNEEVDSLFQSPDIQYHFKNWLFRIVKNTYIDDREVNKKWKFDSSEDTLNTISIEYAEPLQNDLYNNTDDLKKSEKEFYRLALDDNWKKRLDQLNDRQRSILFLAAEDYSYKDISAILGIPIGTVMSTLSRTLQKLKSN</sequence>
<dbReference type="GO" id="GO:0003677">
    <property type="term" value="F:DNA binding"/>
    <property type="evidence" value="ECO:0007669"/>
    <property type="project" value="UniProtKB-KW"/>
</dbReference>
<evidence type="ECO:0000256" key="3">
    <source>
        <dbReference type="ARBA" id="ARBA00023125"/>
    </source>
</evidence>
<dbReference type="GO" id="GO:0006352">
    <property type="term" value="P:DNA-templated transcription initiation"/>
    <property type="evidence" value="ECO:0007669"/>
    <property type="project" value="InterPro"/>
</dbReference>
<name>A0A6N6VQM1_9BACT</name>
<dbReference type="GO" id="GO:0016987">
    <property type="term" value="F:sigma factor activity"/>
    <property type="evidence" value="ECO:0007669"/>
    <property type="project" value="UniProtKB-KW"/>
</dbReference>
<dbReference type="AlphaFoldDB" id="A0A6N6VQM1"/>
<keyword evidence="2" id="KW-0731">Sigma factor</keyword>
<dbReference type="InterPro" id="IPR000792">
    <property type="entry name" value="Tscrpt_reg_LuxR_C"/>
</dbReference>
<evidence type="ECO:0000256" key="2">
    <source>
        <dbReference type="ARBA" id="ARBA00023082"/>
    </source>
</evidence>
<evidence type="ECO:0000313" key="6">
    <source>
        <dbReference type="EMBL" id="KAB8037710.1"/>
    </source>
</evidence>
<dbReference type="InterPro" id="IPR014284">
    <property type="entry name" value="RNA_pol_sigma-70_dom"/>
</dbReference>
<keyword evidence="7" id="KW-1185">Reference proteome</keyword>
<reference evidence="6 7" key="1">
    <citation type="submission" date="2019-10" db="EMBL/GenBank/DDBJ databases">
        <title>New species of Slilvanegrellaceae.</title>
        <authorList>
            <person name="Pitt A."/>
            <person name="Hahn M.W."/>
        </authorList>
    </citation>
    <scope>NUCLEOTIDE SEQUENCE [LARGE SCALE GENOMIC DNA]</scope>
    <source>
        <strain evidence="6 7">SP-Ram-0.45-NSY-1</strain>
    </source>
</reference>